<keyword evidence="3" id="KW-1185">Reference proteome</keyword>
<protein>
    <submittedName>
        <fullName evidence="2">Uncharacterized protein</fullName>
    </submittedName>
</protein>
<gene>
    <name evidence="2" type="ORF">EYF80_010874</name>
</gene>
<dbReference type="EMBL" id="SRLO01000069">
    <property type="protein sequence ID" value="TNN78948.1"/>
    <property type="molecule type" value="Genomic_DNA"/>
</dbReference>
<feature type="transmembrane region" description="Helical" evidence="1">
    <location>
        <begin position="167"/>
        <end position="188"/>
    </location>
</feature>
<keyword evidence="1" id="KW-0812">Transmembrane</keyword>
<dbReference type="AlphaFoldDB" id="A0A4Z2IMJ3"/>
<evidence type="ECO:0000313" key="3">
    <source>
        <dbReference type="Proteomes" id="UP000314294"/>
    </source>
</evidence>
<keyword evidence="1" id="KW-1133">Transmembrane helix</keyword>
<organism evidence="2 3">
    <name type="scientific">Liparis tanakae</name>
    <name type="common">Tanaka's snailfish</name>
    <dbReference type="NCBI Taxonomy" id="230148"/>
    <lineage>
        <taxon>Eukaryota</taxon>
        <taxon>Metazoa</taxon>
        <taxon>Chordata</taxon>
        <taxon>Craniata</taxon>
        <taxon>Vertebrata</taxon>
        <taxon>Euteleostomi</taxon>
        <taxon>Actinopterygii</taxon>
        <taxon>Neopterygii</taxon>
        <taxon>Teleostei</taxon>
        <taxon>Neoteleostei</taxon>
        <taxon>Acanthomorphata</taxon>
        <taxon>Eupercaria</taxon>
        <taxon>Perciformes</taxon>
        <taxon>Cottioidei</taxon>
        <taxon>Cottales</taxon>
        <taxon>Liparidae</taxon>
        <taxon>Liparis</taxon>
    </lineage>
</organism>
<reference evidence="2 3" key="1">
    <citation type="submission" date="2019-03" db="EMBL/GenBank/DDBJ databases">
        <title>First draft genome of Liparis tanakae, snailfish: a comprehensive survey of snailfish specific genes.</title>
        <authorList>
            <person name="Kim W."/>
            <person name="Song I."/>
            <person name="Jeong J.-H."/>
            <person name="Kim D."/>
            <person name="Kim S."/>
            <person name="Ryu S."/>
            <person name="Song J.Y."/>
            <person name="Lee S.K."/>
        </authorList>
    </citation>
    <scope>NUCLEOTIDE SEQUENCE [LARGE SCALE GENOMIC DNA]</scope>
    <source>
        <tissue evidence="2">Muscle</tissue>
    </source>
</reference>
<evidence type="ECO:0000313" key="2">
    <source>
        <dbReference type="EMBL" id="TNN78948.1"/>
    </source>
</evidence>
<sequence length="200" mass="22111">MAPDTADLSVLFSFDGSAEPATLIEVFWLVVRETMAEGLCVDVRLIVEIHSVRLHNLLFALTGTSLRLVASGASSPPYWKNWKESCNGFRTAMRDAQSCCVKNDPALLQCLAQASNHFGALGFLPLQVLPLGRQWEYLRFASSDFRSRPMFLMLTDSRGTIGGRMFIGVWLSIGGGMVAGTVTLVRLLEWVLWAEQILQA</sequence>
<evidence type="ECO:0000256" key="1">
    <source>
        <dbReference type="SAM" id="Phobius"/>
    </source>
</evidence>
<dbReference type="Proteomes" id="UP000314294">
    <property type="component" value="Unassembled WGS sequence"/>
</dbReference>
<keyword evidence="1" id="KW-0472">Membrane</keyword>
<accession>A0A4Z2IMJ3</accession>
<proteinExistence type="predicted"/>
<name>A0A4Z2IMJ3_9TELE</name>
<comment type="caution">
    <text evidence="2">The sequence shown here is derived from an EMBL/GenBank/DDBJ whole genome shotgun (WGS) entry which is preliminary data.</text>
</comment>